<evidence type="ECO:0000313" key="6">
    <source>
        <dbReference type="Proteomes" id="UP000609346"/>
    </source>
</evidence>
<dbReference type="CDD" id="cd00367">
    <property type="entry name" value="PTS-HPr_like"/>
    <property type="match status" value="1"/>
</dbReference>
<accession>A0ABR8N1J3</accession>
<protein>
    <submittedName>
        <fullName evidence="5">HPr family phosphocarrier protein</fullName>
    </submittedName>
</protein>
<dbReference type="PANTHER" id="PTHR33705:SF2">
    <property type="entry name" value="PHOSPHOCARRIER PROTEIN NPR"/>
    <property type="match status" value="1"/>
</dbReference>
<sequence>MQKTFTVENPTGIHARPARKIVEAAKSFDGDVLLEKGGSRFSAKSLVKVLSVGAKQGDSITVVAEGEGAEAVIDAVGAVLVLQESH</sequence>
<dbReference type="InterPro" id="IPR050399">
    <property type="entry name" value="HPr"/>
</dbReference>
<comment type="caution">
    <text evidence="5">The sequence shown here is derived from an EMBL/GenBank/DDBJ whole genome shotgun (WGS) entry which is preliminary data.</text>
</comment>
<dbReference type="InterPro" id="IPR000032">
    <property type="entry name" value="HPr-like"/>
</dbReference>
<proteinExistence type="predicted"/>
<evidence type="ECO:0000313" key="5">
    <source>
        <dbReference type="EMBL" id="MBD3922023.1"/>
    </source>
</evidence>
<organism evidence="5 6">
    <name type="scientific">Paenibacillus terricola</name>
    <dbReference type="NCBI Taxonomy" id="2763503"/>
    <lineage>
        <taxon>Bacteria</taxon>
        <taxon>Bacillati</taxon>
        <taxon>Bacillota</taxon>
        <taxon>Bacilli</taxon>
        <taxon>Bacillales</taxon>
        <taxon>Paenibacillaceae</taxon>
        <taxon>Paenibacillus</taxon>
    </lineage>
</organism>
<evidence type="ECO:0000259" key="4">
    <source>
        <dbReference type="PROSITE" id="PS51350"/>
    </source>
</evidence>
<dbReference type="PRINTS" id="PR00107">
    <property type="entry name" value="PHOSPHOCPHPR"/>
</dbReference>
<evidence type="ECO:0000256" key="3">
    <source>
        <dbReference type="ARBA" id="ARBA00022683"/>
    </source>
</evidence>
<dbReference type="Gene3D" id="3.30.1340.10">
    <property type="entry name" value="HPr-like"/>
    <property type="match status" value="1"/>
</dbReference>
<keyword evidence="3" id="KW-0598">Phosphotransferase system</keyword>
<dbReference type="NCBIfam" id="TIGR01003">
    <property type="entry name" value="PTS_HPr_family"/>
    <property type="match status" value="1"/>
</dbReference>
<keyword evidence="6" id="KW-1185">Reference proteome</keyword>
<evidence type="ECO:0000256" key="2">
    <source>
        <dbReference type="ARBA" id="ARBA00022490"/>
    </source>
</evidence>
<dbReference type="SUPFAM" id="SSF55594">
    <property type="entry name" value="HPr-like"/>
    <property type="match status" value="1"/>
</dbReference>
<reference evidence="5 6" key="1">
    <citation type="submission" date="2020-09" db="EMBL/GenBank/DDBJ databases">
        <title>Paenibacillus sp. strain PR3 16S rRNA gene Genome sequencing and assembly.</title>
        <authorList>
            <person name="Kim J."/>
        </authorList>
    </citation>
    <scope>NUCLEOTIDE SEQUENCE [LARGE SCALE GENOMIC DNA]</scope>
    <source>
        <strain evidence="5 6">PR3</strain>
    </source>
</reference>
<comment type="subcellular location">
    <subcellularLocation>
        <location evidence="1">Cytoplasm</location>
    </subcellularLocation>
</comment>
<keyword evidence="2" id="KW-0963">Cytoplasm</keyword>
<dbReference type="RefSeq" id="WP_191206315.1">
    <property type="nucleotide sequence ID" value="NZ_JACXZA010000007.1"/>
</dbReference>
<dbReference type="InterPro" id="IPR002114">
    <property type="entry name" value="PTS_HPr_Ser_P_site"/>
</dbReference>
<evidence type="ECO:0000256" key="1">
    <source>
        <dbReference type="ARBA" id="ARBA00004496"/>
    </source>
</evidence>
<dbReference type="PANTHER" id="PTHR33705">
    <property type="entry name" value="PHOSPHOCARRIER PROTEIN HPR"/>
    <property type="match status" value="1"/>
</dbReference>
<feature type="domain" description="HPr" evidence="4">
    <location>
        <begin position="1"/>
        <end position="86"/>
    </location>
</feature>
<gene>
    <name evidence="5" type="ORF">H8B09_24895</name>
</gene>
<dbReference type="Proteomes" id="UP000609346">
    <property type="component" value="Unassembled WGS sequence"/>
</dbReference>
<dbReference type="PROSITE" id="PS51350">
    <property type="entry name" value="PTS_HPR_DOM"/>
    <property type="match status" value="1"/>
</dbReference>
<dbReference type="InterPro" id="IPR035895">
    <property type="entry name" value="HPr-like_sf"/>
</dbReference>
<dbReference type="EMBL" id="JACXZA010000007">
    <property type="protein sequence ID" value="MBD3922023.1"/>
    <property type="molecule type" value="Genomic_DNA"/>
</dbReference>
<dbReference type="Pfam" id="PF00381">
    <property type="entry name" value="PTS-HPr"/>
    <property type="match status" value="1"/>
</dbReference>
<name>A0ABR8N1J3_9BACL</name>
<dbReference type="PROSITE" id="PS00589">
    <property type="entry name" value="PTS_HPR_SER"/>
    <property type="match status" value="1"/>
</dbReference>